<dbReference type="Proteomes" id="UP000318478">
    <property type="component" value="Unassembled WGS sequence"/>
</dbReference>
<dbReference type="OrthoDB" id="254023at2"/>
<comment type="caution">
    <text evidence="2">The sequence shown here is derived from an EMBL/GenBank/DDBJ whole genome shotgun (WGS) entry which is preliminary data.</text>
</comment>
<dbReference type="InterPro" id="IPR045584">
    <property type="entry name" value="Pilin-like"/>
</dbReference>
<dbReference type="PROSITE" id="PS00409">
    <property type="entry name" value="PROKAR_NTER_METHYL"/>
    <property type="match status" value="1"/>
</dbReference>
<organism evidence="2 3">
    <name type="scientific">Posidoniimonas polymericola</name>
    <dbReference type="NCBI Taxonomy" id="2528002"/>
    <lineage>
        <taxon>Bacteria</taxon>
        <taxon>Pseudomonadati</taxon>
        <taxon>Planctomycetota</taxon>
        <taxon>Planctomycetia</taxon>
        <taxon>Pirellulales</taxon>
        <taxon>Lacipirellulaceae</taxon>
        <taxon>Posidoniimonas</taxon>
    </lineage>
</organism>
<accession>A0A5C5YLX5</accession>
<dbReference type="Pfam" id="PF07963">
    <property type="entry name" value="N_methyl"/>
    <property type="match status" value="1"/>
</dbReference>
<reference evidence="2 3" key="1">
    <citation type="submission" date="2019-02" db="EMBL/GenBank/DDBJ databases">
        <title>Deep-cultivation of Planctomycetes and their phenomic and genomic characterization uncovers novel biology.</title>
        <authorList>
            <person name="Wiegand S."/>
            <person name="Jogler M."/>
            <person name="Boedeker C."/>
            <person name="Pinto D."/>
            <person name="Vollmers J."/>
            <person name="Rivas-Marin E."/>
            <person name="Kohn T."/>
            <person name="Peeters S.H."/>
            <person name="Heuer A."/>
            <person name="Rast P."/>
            <person name="Oberbeckmann S."/>
            <person name="Bunk B."/>
            <person name="Jeske O."/>
            <person name="Meyerdierks A."/>
            <person name="Storesund J.E."/>
            <person name="Kallscheuer N."/>
            <person name="Luecker S."/>
            <person name="Lage O.M."/>
            <person name="Pohl T."/>
            <person name="Merkel B.J."/>
            <person name="Hornburger P."/>
            <person name="Mueller R.-W."/>
            <person name="Bruemmer F."/>
            <person name="Labrenz M."/>
            <person name="Spormann A.M."/>
            <person name="Op Den Camp H."/>
            <person name="Overmann J."/>
            <person name="Amann R."/>
            <person name="Jetten M.S.M."/>
            <person name="Mascher T."/>
            <person name="Medema M.H."/>
            <person name="Devos D.P."/>
            <person name="Kaster A.-K."/>
            <person name="Ovreas L."/>
            <person name="Rohde M."/>
            <person name="Galperin M.Y."/>
            <person name="Jogler C."/>
        </authorList>
    </citation>
    <scope>NUCLEOTIDE SEQUENCE [LARGE SCALE GENOMIC DNA]</scope>
    <source>
        <strain evidence="2 3">Pla123a</strain>
    </source>
</reference>
<keyword evidence="3" id="KW-1185">Reference proteome</keyword>
<dbReference type="InterPro" id="IPR011453">
    <property type="entry name" value="DUF1559"/>
</dbReference>
<proteinExistence type="predicted"/>
<dbReference type="PANTHER" id="PTHR30093">
    <property type="entry name" value="GENERAL SECRETION PATHWAY PROTEIN G"/>
    <property type="match status" value="1"/>
</dbReference>
<dbReference type="SUPFAM" id="SSF54523">
    <property type="entry name" value="Pili subunits"/>
    <property type="match status" value="1"/>
</dbReference>
<dbReference type="RefSeq" id="WP_146587584.1">
    <property type="nucleotide sequence ID" value="NZ_SJPO01000006.1"/>
</dbReference>
<gene>
    <name evidence="2" type="ORF">Pla123a_26230</name>
</gene>
<feature type="domain" description="DUF1559" evidence="1">
    <location>
        <begin position="34"/>
        <end position="88"/>
    </location>
</feature>
<evidence type="ECO:0000259" key="1">
    <source>
        <dbReference type="Pfam" id="PF07596"/>
    </source>
</evidence>
<dbReference type="NCBIfam" id="TIGR02532">
    <property type="entry name" value="IV_pilin_GFxxxE"/>
    <property type="match status" value="1"/>
</dbReference>
<dbReference type="Gene3D" id="3.30.700.10">
    <property type="entry name" value="Glycoprotein, Type 4 Pilin"/>
    <property type="match status" value="1"/>
</dbReference>
<dbReference type="PANTHER" id="PTHR30093:SF2">
    <property type="entry name" value="TYPE II SECRETION SYSTEM PROTEIN H"/>
    <property type="match status" value="1"/>
</dbReference>
<protein>
    <recommendedName>
        <fullName evidence="1">DUF1559 domain-containing protein</fullName>
    </recommendedName>
</protein>
<evidence type="ECO:0000313" key="3">
    <source>
        <dbReference type="Proteomes" id="UP000318478"/>
    </source>
</evidence>
<dbReference type="Pfam" id="PF07596">
    <property type="entry name" value="SBP_bac_10"/>
    <property type="match status" value="1"/>
</dbReference>
<dbReference type="AlphaFoldDB" id="A0A5C5YLX5"/>
<evidence type="ECO:0000313" key="2">
    <source>
        <dbReference type="EMBL" id="TWT75840.1"/>
    </source>
</evidence>
<dbReference type="EMBL" id="SJPO01000006">
    <property type="protein sequence ID" value="TWT75840.1"/>
    <property type="molecule type" value="Genomic_DNA"/>
</dbReference>
<name>A0A5C5YLX5_9BACT</name>
<dbReference type="InterPro" id="IPR012902">
    <property type="entry name" value="N_methyl_site"/>
</dbReference>
<sequence>MKATRSRGFTLVELLVVIAIIGILVALLLPAVTSARSAARRAACQNNLRQFGVGLLLFADRDAQGRYCTGASDYRRDGAMDVYGWVADLVNAQAALPGDMLCPANPLRGSEKLNDLLGNDTTDGKGGADPTKLAQGVAGQATYNGASGGSGSTFAGTAPNTPERANLIARAIMAEGYNTNYAAGWHLVRTKPLMDAAAATPNTLSSAGSQKDTIATGGPLTLRLAESAKVVTANIALLGDAAPGDADEATLSQTLSYGPTDPFANGTNDSRTFITQGEGLTEAFNDGPAYFSASTNTVNLVAKGASMVDQRACESSQDECTGVPVGPDGSAGQQLYLQDTRDWFAVHDGVCNILFADGGVKQFYDTNNDGFLNPGFPVPANLTDADYAKVGFRGPDPELDRLRIYNGIFLEGVSKSGVFEN</sequence>